<keyword evidence="2" id="KW-1185">Reference proteome</keyword>
<evidence type="ECO:0000313" key="1">
    <source>
        <dbReference type="EMBL" id="KAF2454728.1"/>
    </source>
</evidence>
<evidence type="ECO:0000313" key="2">
    <source>
        <dbReference type="Proteomes" id="UP000799766"/>
    </source>
</evidence>
<protein>
    <submittedName>
        <fullName evidence="1">Uncharacterized protein</fullName>
    </submittedName>
</protein>
<dbReference type="EMBL" id="MU001690">
    <property type="protein sequence ID" value="KAF2454728.1"/>
    <property type="molecule type" value="Genomic_DNA"/>
</dbReference>
<gene>
    <name evidence="1" type="ORF">BDY21DRAFT_423628</name>
</gene>
<dbReference type="Proteomes" id="UP000799766">
    <property type="component" value="Unassembled WGS sequence"/>
</dbReference>
<organism evidence="1 2">
    <name type="scientific">Lineolata rhizophorae</name>
    <dbReference type="NCBI Taxonomy" id="578093"/>
    <lineage>
        <taxon>Eukaryota</taxon>
        <taxon>Fungi</taxon>
        <taxon>Dikarya</taxon>
        <taxon>Ascomycota</taxon>
        <taxon>Pezizomycotina</taxon>
        <taxon>Dothideomycetes</taxon>
        <taxon>Dothideomycetes incertae sedis</taxon>
        <taxon>Lineolatales</taxon>
        <taxon>Lineolataceae</taxon>
        <taxon>Lineolata</taxon>
    </lineage>
</organism>
<dbReference type="AlphaFoldDB" id="A0A6A6NT40"/>
<name>A0A6A6NT40_9PEZI</name>
<reference evidence="1" key="1">
    <citation type="journal article" date="2020" name="Stud. Mycol.">
        <title>101 Dothideomycetes genomes: a test case for predicting lifestyles and emergence of pathogens.</title>
        <authorList>
            <person name="Haridas S."/>
            <person name="Albert R."/>
            <person name="Binder M."/>
            <person name="Bloem J."/>
            <person name="Labutti K."/>
            <person name="Salamov A."/>
            <person name="Andreopoulos B."/>
            <person name="Baker S."/>
            <person name="Barry K."/>
            <person name="Bills G."/>
            <person name="Bluhm B."/>
            <person name="Cannon C."/>
            <person name="Castanera R."/>
            <person name="Culley D."/>
            <person name="Daum C."/>
            <person name="Ezra D."/>
            <person name="Gonzalez J."/>
            <person name="Henrissat B."/>
            <person name="Kuo A."/>
            <person name="Liang C."/>
            <person name="Lipzen A."/>
            <person name="Lutzoni F."/>
            <person name="Magnuson J."/>
            <person name="Mondo S."/>
            <person name="Nolan M."/>
            <person name="Ohm R."/>
            <person name="Pangilinan J."/>
            <person name="Park H.-J."/>
            <person name="Ramirez L."/>
            <person name="Alfaro M."/>
            <person name="Sun H."/>
            <person name="Tritt A."/>
            <person name="Yoshinaga Y."/>
            <person name="Zwiers L.-H."/>
            <person name="Turgeon B."/>
            <person name="Goodwin S."/>
            <person name="Spatafora J."/>
            <person name="Crous P."/>
            <person name="Grigoriev I."/>
        </authorList>
    </citation>
    <scope>NUCLEOTIDE SEQUENCE</scope>
    <source>
        <strain evidence="1">ATCC 16933</strain>
    </source>
</reference>
<proteinExistence type="predicted"/>
<accession>A0A6A6NT40</accession>
<sequence length="196" mass="20804">MPCPPLAPSAPVGSSAPAPVLPDIPAFVPICPAVFSPCGGPRSSAWKLCSARRQMHVRAARRRVVPQAVTFAKLGTSGCRQAKYVLLAPPSYGIAATGSQLWIRGLGRGSGGVRVVGITNTYPDGTPGLFVLLEQRMSQSLCDTPSFTDGFECDDYHILSACLIPVARLSPMEDPALRSRTSERDKGVLGNKWISV</sequence>